<feature type="domain" description="Cupin type-2" evidence="1">
    <location>
        <begin position="52"/>
        <end position="106"/>
    </location>
</feature>
<proteinExistence type="predicted"/>
<dbReference type="Gene3D" id="2.60.120.10">
    <property type="entry name" value="Jelly Rolls"/>
    <property type="match status" value="1"/>
</dbReference>
<sequence>MTRKPKAFFDIPDALPRNDEFFETLALGEGLRVERIISHGHRTPEGAWYDQELDEWVLLMQGEATLEWEDGTQTQLVAGSAVFIEAHRRHRVVATSSEPPCVWLAVHGKMKPA</sequence>
<protein>
    <submittedName>
        <fullName evidence="2">Cupin</fullName>
    </submittedName>
</protein>
<evidence type="ECO:0000259" key="1">
    <source>
        <dbReference type="Pfam" id="PF07883"/>
    </source>
</evidence>
<dbReference type="Pfam" id="PF07883">
    <property type="entry name" value="Cupin_2"/>
    <property type="match status" value="1"/>
</dbReference>
<dbReference type="OrthoDB" id="9798585at2"/>
<dbReference type="EMBL" id="QHKO01000004">
    <property type="protein sequence ID" value="RAL22420.1"/>
    <property type="molecule type" value="Genomic_DNA"/>
</dbReference>
<dbReference type="InterPro" id="IPR014710">
    <property type="entry name" value="RmlC-like_jellyroll"/>
</dbReference>
<dbReference type="Proteomes" id="UP000249169">
    <property type="component" value="Unassembled WGS sequence"/>
</dbReference>
<organism evidence="2 3">
    <name type="scientific">Lujinxingia litoralis</name>
    <dbReference type="NCBI Taxonomy" id="2211119"/>
    <lineage>
        <taxon>Bacteria</taxon>
        <taxon>Deltaproteobacteria</taxon>
        <taxon>Bradymonadales</taxon>
        <taxon>Lujinxingiaceae</taxon>
        <taxon>Lujinxingia</taxon>
    </lineage>
</organism>
<dbReference type="InterPro" id="IPR013096">
    <property type="entry name" value="Cupin_2"/>
</dbReference>
<gene>
    <name evidence="2" type="ORF">DL240_11270</name>
</gene>
<dbReference type="AlphaFoldDB" id="A0A328C7N3"/>
<reference evidence="2 3" key="1">
    <citation type="submission" date="2018-05" db="EMBL/GenBank/DDBJ databases">
        <title>Lujinxingia marina gen. nov. sp. nov., a new facultative anaerobic member of the class Deltaproteobacteria, and proposal of Lujinxingaceae fam. nov.</title>
        <authorList>
            <person name="Li C.-M."/>
        </authorList>
    </citation>
    <scope>NUCLEOTIDE SEQUENCE [LARGE SCALE GENOMIC DNA]</scope>
    <source>
        <strain evidence="2 3">B210</strain>
    </source>
</reference>
<dbReference type="CDD" id="cd06981">
    <property type="entry name" value="cupin_reut_a1446"/>
    <property type="match status" value="1"/>
</dbReference>
<evidence type="ECO:0000313" key="2">
    <source>
        <dbReference type="EMBL" id="RAL22420.1"/>
    </source>
</evidence>
<name>A0A328C7N3_9DELT</name>
<comment type="caution">
    <text evidence="2">The sequence shown here is derived from an EMBL/GenBank/DDBJ whole genome shotgun (WGS) entry which is preliminary data.</text>
</comment>
<accession>A0A328C7N3</accession>
<dbReference type="RefSeq" id="WP_111729992.1">
    <property type="nucleotide sequence ID" value="NZ_QHKO01000004.1"/>
</dbReference>
<evidence type="ECO:0000313" key="3">
    <source>
        <dbReference type="Proteomes" id="UP000249169"/>
    </source>
</evidence>
<keyword evidence="3" id="KW-1185">Reference proteome</keyword>
<dbReference type="InterPro" id="IPR011051">
    <property type="entry name" value="RmlC_Cupin_sf"/>
</dbReference>
<dbReference type="SUPFAM" id="SSF51182">
    <property type="entry name" value="RmlC-like cupins"/>
    <property type="match status" value="1"/>
</dbReference>